<dbReference type="GO" id="GO:0032040">
    <property type="term" value="C:small-subunit processome"/>
    <property type="evidence" value="ECO:0007669"/>
    <property type="project" value="InterPro"/>
</dbReference>
<evidence type="ECO:0000259" key="7">
    <source>
        <dbReference type="Pfam" id="PF08625"/>
    </source>
</evidence>
<feature type="repeat" description="WD" evidence="5">
    <location>
        <begin position="682"/>
        <end position="713"/>
    </location>
</feature>
<dbReference type="Pfam" id="PF08625">
    <property type="entry name" value="Utp13"/>
    <property type="match status" value="1"/>
</dbReference>
<comment type="subcellular location">
    <subcellularLocation>
        <location evidence="1">Nucleus</location>
        <location evidence="1">Nucleolus</location>
    </subcellularLocation>
</comment>
<dbReference type="SUPFAM" id="SSF50978">
    <property type="entry name" value="WD40 repeat-like"/>
    <property type="match status" value="2"/>
</dbReference>
<protein>
    <submittedName>
        <fullName evidence="8">U3 small nucleolar RNA-associated protein</fullName>
    </submittedName>
</protein>
<dbReference type="PROSITE" id="PS50082">
    <property type="entry name" value="WD_REPEATS_2"/>
    <property type="match status" value="8"/>
</dbReference>
<dbReference type="InterPro" id="IPR015943">
    <property type="entry name" value="WD40/YVTN_repeat-like_dom_sf"/>
</dbReference>
<feature type="repeat" description="WD" evidence="5">
    <location>
        <begin position="102"/>
        <end position="143"/>
    </location>
</feature>
<dbReference type="SMART" id="SM00320">
    <property type="entry name" value="WD40"/>
    <property type="match status" value="11"/>
</dbReference>
<evidence type="ECO:0000256" key="1">
    <source>
        <dbReference type="ARBA" id="ARBA00004604"/>
    </source>
</evidence>
<dbReference type="GO" id="GO:0034511">
    <property type="term" value="F:U3 snoRNA binding"/>
    <property type="evidence" value="ECO:0007669"/>
    <property type="project" value="TreeGrafter"/>
</dbReference>
<evidence type="ECO:0000256" key="5">
    <source>
        <dbReference type="PROSITE-ProRule" id="PRU00221"/>
    </source>
</evidence>
<evidence type="ECO:0000256" key="6">
    <source>
        <dbReference type="SAM" id="MobiDB-lite"/>
    </source>
</evidence>
<feature type="repeat" description="WD" evidence="5">
    <location>
        <begin position="198"/>
        <end position="239"/>
    </location>
</feature>
<dbReference type="PROSITE" id="PS00678">
    <property type="entry name" value="WD_REPEATS_1"/>
    <property type="match status" value="2"/>
</dbReference>
<comment type="caution">
    <text evidence="8">The sequence shown here is derived from an EMBL/GenBank/DDBJ whole genome shotgun (WGS) entry which is preliminary data.</text>
</comment>
<feature type="repeat" description="WD" evidence="5">
    <location>
        <begin position="432"/>
        <end position="462"/>
    </location>
</feature>
<keyword evidence="4" id="KW-0539">Nucleus</keyword>
<organism evidence="8 9">
    <name type="scientific">Ceratobasidium theobromae</name>
    <dbReference type="NCBI Taxonomy" id="1582974"/>
    <lineage>
        <taxon>Eukaryota</taxon>
        <taxon>Fungi</taxon>
        <taxon>Dikarya</taxon>
        <taxon>Basidiomycota</taxon>
        <taxon>Agaricomycotina</taxon>
        <taxon>Agaricomycetes</taxon>
        <taxon>Cantharellales</taxon>
        <taxon>Ceratobasidiaceae</taxon>
        <taxon>Ceratobasidium</taxon>
    </lineage>
</organism>
<evidence type="ECO:0000256" key="4">
    <source>
        <dbReference type="ARBA" id="ARBA00023242"/>
    </source>
</evidence>
<dbReference type="GO" id="GO:0000480">
    <property type="term" value="P:endonucleolytic cleavage in 5'-ETS of tricistronic rRNA transcript (SSU-rRNA, 5.8S rRNA, LSU-rRNA)"/>
    <property type="evidence" value="ECO:0007669"/>
    <property type="project" value="TreeGrafter"/>
</dbReference>
<dbReference type="EMBL" id="SSOP01000266">
    <property type="protein sequence ID" value="KAB5589468.1"/>
    <property type="molecule type" value="Genomic_DNA"/>
</dbReference>
<name>A0A5N5QDE4_9AGAM</name>
<feature type="repeat" description="WD" evidence="5">
    <location>
        <begin position="553"/>
        <end position="594"/>
    </location>
</feature>
<dbReference type="PANTHER" id="PTHR19854:SF15">
    <property type="entry name" value="TRANSDUCIN BETA-LIKE PROTEIN 3"/>
    <property type="match status" value="1"/>
</dbReference>
<dbReference type="Proteomes" id="UP000383932">
    <property type="component" value="Unassembled WGS sequence"/>
</dbReference>
<keyword evidence="3" id="KW-0677">Repeat</keyword>
<feature type="domain" description="U3 small nucleolar RNA-associated protein 13 C-terminal" evidence="7">
    <location>
        <begin position="735"/>
        <end position="915"/>
    </location>
</feature>
<dbReference type="Pfam" id="PF00400">
    <property type="entry name" value="WD40"/>
    <property type="match status" value="9"/>
</dbReference>
<evidence type="ECO:0000256" key="3">
    <source>
        <dbReference type="ARBA" id="ARBA00022737"/>
    </source>
</evidence>
<sequence length="930" mass="100219">MSKTSFRKSREIGPIFTSGPVALAHDGSLLVGCVNDEPRSTSLLSGNITGQYQTDGSGVTALVVSPNNTYLVLFTSSLSLRLYILAPLSGPSSTIHPIRHLARVHDAPVHVCTIDPTSALLASGSADGTVKVHDLQRGHLTHLFRGHGGIVSALNFFYKSGSTPGTWDAMWLVTASADTRVRIYNLAAAGTGSPLMVLEGHVSVPRGLGVSHDGRYVISSGRDAVVLIWDTRPSSENGKARESSGGGKKNRKSTRTPVLVKTIPVLERIESLGVLGQEHSEGGLRFYTGGQKGVIKVWDAWDAKVLQTFGEVEASPALIGEEGGEESRQILDVIYTPATHTLSSVHADQNILTFSLQSGTKTQQVVGYNDEVIDAVFLSSPAPAPQVNRNLDSHLAIATNSPLIRIYPTPDVSTALKSGENLALNPLNASLLSGHTDIVLALTSSPNGWLASAGKDREVRVWAPFRAFTGGDVDMDGAQTGESNDEVEWRCVATCAGHAESVGAVVFGRLDGNGDPNFLVTGSQDRTLKVWDLSALKSPTSPTPIKLKSLATIKAHDKDINTLDVAPNGRLMATGSQDRTAKIFEVETSHELTNIGTLKGHKRGVWTVRFSPVDRVLATGSGDKTVKLWSLDDWACLKTFEGHTNSILRLAFLSRGTQILSAGSDGLVKLWAVRTEECVTTLDAHEDKVWALALSASEQTVVSGAADSRVVIWRDATEEEELEKAEKRTRDVEMEQNFSNYVALNDYRNAILLALRMDHPGRLYNLFSSVRCGRSSKPTASFDEQSNRPNSTITGSSEVDAVLEALSGPDLVCLLGHIRTWNANARTSPVAQAVLHGILSTRTTEDIISAFSKDEKEPNGQSLDGQMANIFEGRKTGMDLRSMIDGLIPYTERHLKRAERLVQDSFVVDYVLGEMDMGMGLAGLDTMEVS</sequence>
<dbReference type="InterPro" id="IPR020472">
    <property type="entry name" value="WD40_PAC1"/>
</dbReference>
<gene>
    <name evidence="8" type="ORF">CTheo_7096</name>
</gene>
<dbReference type="PRINTS" id="PR00320">
    <property type="entry name" value="GPROTEINBRPT"/>
</dbReference>
<dbReference type="InterPro" id="IPR019775">
    <property type="entry name" value="WD40_repeat_CS"/>
</dbReference>
<dbReference type="InterPro" id="IPR013934">
    <property type="entry name" value="Utp13_C"/>
</dbReference>
<dbReference type="GO" id="GO:0030686">
    <property type="term" value="C:90S preribosome"/>
    <property type="evidence" value="ECO:0007669"/>
    <property type="project" value="TreeGrafter"/>
</dbReference>
<dbReference type="InterPro" id="IPR001680">
    <property type="entry name" value="WD40_rpt"/>
</dbReference>
<evidence type="ECO:0000256" key="2">
    <source>
        <dbReference type="ARBA" id="ARBA00022574"/>
    </source>
</evidence>
<dbReference type="CDD" id="cd00200">
    <property type="entry name" value="WD40"/>
    <property type="match status" value="1"/>
</dbReference>
<dbReference type="AlphaFoldDB" id="A0A5N5QDE4"/>
<dbReference type="OrthoDB" id="5414888at2759"/>
<keyword evidence="9" id="KW-1185">Reference proteome</keyword>
<feature type="repeat" description="WD" evidence="5">
    <location>
        <begin position="598"/>
        <end position="639"/>
    </location>
</feature>
<feature type="repeat" description="WD" evidence="5">
    <location>
        <begin position="495"/>
        <end position="541"/>
    </location>
</feature>
<keyword evidence="2 5" id="KW-0853">WD repeat</keyword>
<accession>A0A5N5QDE4</accession>
<dbReference type="Gene3D" id="2.130.10.10">
    <property type="entry name" value="YVTN repeat-like/Quinoprotein amine dehydrogenase"/>
    <property type="match status" value="4"/>
</dbReference>
<reference evidence="8 9" key="1">
    <citation type="journal article" date="2019" name="Fungal Biol. Biotechnol.">
        <title>Draft genome sequence of fastidious pathogen Ceratobasidium theobromae, which causes vascular-streak dieback in Theobroma cacao.</title>
        <authorList>
            <person name="Ali S.S."/>
            <person name="Asman A."/>
            <person name="Shao J."/>
            <person name="Firmansyah A.P."/>
            <person name="Susilo A.W."/>
            <person name="Rosmana A."/>
            <person name="McMahon P."/>
            <person name="Junaid M."/>
            <person name="Guest D."/>
            <person name="Kheng T.Y."/>
            <person name="Meinhardt L.W."/>
            <person name="Bailey B.A."/>
        </authorList>
    </citation>
    <scope>NUCLEOTIDE SEQUENCE [LARGE SCALE GENOMIC DNA]</scope>
    <source>
        <strain evidence="8 9">CT2</strain>
    </source>
</reference>
<proteinExistence type="predicted"/>
<evidence type="ECO:0000313" key="8">
    <source>
        <dbReference type="EMBL" id="KAB5589468.1"/>
    </source>
</evidence>
<feature type="region of interest" description="Disordered" evidence="6">
    <location>
        <begin position="234"/>
        <end position="255"/>
    </location>
</feature>
<dbReference type="InterPro" id="IPR036322">
    <property type="entry name" value="WD40_repeat_dom_sf"/>
</dbReference>
<dbReference type="PANTHER" id="PTHR19854">
    <property type="entry name" value="TRANSDUCIN BETA-LIKE 3"/>
    <property type="match status" value="1"/>
</dbReference>
<dbReference type="PROSITE" id="PS50294">
    <property type="entry name" value="WD_REPEATS_REGION"/>
    <property type="match status" value="7"/>
</dbReference>
<dbReference type="GO" id="GO:0000472">
    <property type="term" value="P:endonucleolytic cleavage to generate mature 5'-end of SSU-rRNA from (SSU-rRNA, 5.8S rRNA, LSU-rRNA)"/>
    <property type="evidence" value="ECO:0007669"/>
    <property type="project" value="TreeGrafter"/>
</dbReference>
<feature type="repeat" description="WD" evidence="5">
    <location>
        <begin position="640"/>
        <end position="681"/>
    </location>
</feature>
<evidence type="ECO:0000313" key="9">
    <source>
        <dbReference type="Proteomes" id="UP000383932"/>
    </source>
</evidence>